<sequence>MSEIRSTKTEILTKLRHRPMTISELGHELKVTRNAVLVPLTDLESRGLIRRVSVERTGRAGKPAQRYEIVPEMFEATSPAYQSISPHLLAVLASGTTSSTGEAMEAVGKSMHKEVNEAVGRSERLGLAAALKFLSQQGAEIEISPDGKDILVMSHSCPVGRLVRTDTCICSAIASFLAAASGCPASAECDYADKLTCCFRIEAGKTQRDLLKQLRHAST</sequence>
<dbReference type="GO" id="GO:0006355">
    <property type="term" value="P:regulation of DNA-templated transcription"/>
    <property type="evidence" value="ECO:0007669"/>
    <property type="project" value="UniProtKB-ARBA"/>
</dbReference>
<reference evidence="1" key="1">
    <citation type="submission" date="2020-09" db="EMBL/GenBank/DDBJ databases">
        <title>Bosea spartocytisi sp. nov. a root nodule endophyte of Spartocytisus supranubius in the high mountain ecosystem fo the Teide National Park (Canary Islands, Spain).</title>
        <authorList>
            <person name="Pulido-Suarez L."/>
            <person name="Peix A."/>
            <person name="Igual J.M."/>
            <person name="Socas-Perez N."/>
            <person name="Velazquez E."/>
            <person name="Flores-Felix J.D."/>
            <person name="Leon-Barrios M."/>
        </authorList>
    </citation>
    <scope>NUCLEOTIDE SEQUENCE</scope>
    <source>
        <strain evidence="1">SSUT16</strain>
    </source>
</reference>
<dbReference type="SUPFAM" id="SSF46785">
    <property type="entry name" value="Winged helix' DNA-binding domain"/>
    <property type="match status" value="1"/>
</dbReference>
<accession>A0A927EDK7</accession>
<dbReference type="Pfam" id="PF05584">
    <property type="entry name" value="Sulfolobus_pRN"/>
    <property type="match status" value="1"/>
</dbReference>
<dbReference type="EMBL" id="JACXWY010000024">
    <property type="protein sequence ID" value="MBD3848865.1"/>
    <property type="molecule type" value="Genomic_DNA"/>
</dbReference>
<name>A0A927EDK7_9HYPH</name>
<dbReference type="AlphaFoldDB" id="A0A927EDK7"/>
<keyword evidence="2" id="KW-1185">Reference proteome</keyword>
<dbReference type="CDD" id="cd00090">
    <property type="entry name" value="HTH_ARSR"/>
    <property type="match status" value="1"/>
</dbReference>
<evidence type="ECO:0000313" key="1">
    <source>
        <dbReference type="EMBL" id="MBD3848865.1"/>
    </source>
</evidence>
<dbReference type="Proteomes" id="UP000619295">
    <property type="component" value="Unassembled WGS sequence"/>
</dbReference>
<proteinExistence type="predicted"/>
<comment type="caution">
    <text evidence="1">The sequence shown here is derived from an EMBL/GenBank/DDBJ whole genome shotgun (WGS) entry which is preliminary data.</text>
</comment>
<dbReference type="InterPro" id="IPR036390">
    <property type="entry name" value="WH_DNA-bd_sf"/>
</dbReference>
<dbReference type="RefSeq" id="WP_191125749.1">
    <property type="nucleotide sequence ID" value="NZ_JACXWY010000024.1"/>
</dbReference>
<dbReference type="InterPro" id="IPR036388">
    <property type="entry name" value="WH-like_DNA-bd_sf"/>
</dbReference>
<gene>
    <name evidence="1" type="ORF">IED13_24470</name>
</gene>
<protein>
    <recommendedName>
        <fullName evidence="3">HTH marR-type domain-containing protein</fullName>
    </recommendedName>
</protein>
<evidence type="ECO:0000313" key="2">
    <source>
        <dbReference type="Proteomes" id="UP000619295"/>
    </source>
</evidence>
<organism evidence="1 2">
    <name type="scientific">Bosea spartocytisi</name>
    <dbReference type="NCBI Taxonomy" id="2773451"/>
    <lineage>
        <taxon>Bacteria</taxon>
        <taxon>Pseudomonadati</taxon>
        <taxon>Pseudomonadota</taxon>
        <taxon>Alphaproteobacteria</taxon>
        <taxon>Hyphomicrobiales</taxon>
        <taxon>Boseaceae</taxon>
        <taxon>Bosea</taxon>
    </lineage>
</organism>
<dbReference type="Gene3D" id="1.10.10.10">
    <property type="entry name" value="Winged helix-like DNA-binding domain superfamily/Winged helix DNA-binding domain"/>
    <property type="match status" value="1"/>
</dbReference>
<dbReference type="InterPro" id="IPR011991">
    <property type="entry name" value="ArsR-like_HTH"/>
</dbReference>
<dbReference type="InterPro" id="IPR008848">
    <property type="entry name" value="Plasmid_regulator_arc"/>
</dbReference>
<evidence type="ECO:0008006" key="3">
    <source>
        <dbReference type="Google" id="ProtNLM"/>
    </source>
</evidence>